<name>A0A409YGK3_9AGAR</name>
<feature type="domain" description="G" evidence="1">
    <location>
        <begin position="30"/>
        <end position="109"/>
    </location>
</feature>
<dbReference type="AlphaFoldDB" id="A0A409YGK3"/>
<organism evidence="2 3">
    <name type="scientific">Panaeolus cyanescens</name>
    <dbReference type="NCBI Taxonomy" id="181874"/>
    <lineage>
        <taxon>Eukaryota</taxon>
        <taxon>Fungi</taxon>
        <taxon>Dikarya</taxon>
        <taxon>Basidiomycota</taxon>
        <taxon>Agaricomycotina</taxon>
        <taxon>Agaricomycetes</taxon>
        <taxon>Agaricomycetidae</taxon>
        <taxon>Agaricales</taxon>
        <taxon>Agaricineae</taxon>
        <taxon>Galeropsidaceae</taxon>
        <taxon>Panaeolus</taxon>
    </lineage>
</organism>
<protein>
    <recommendedName>
        <fullName evidence="1">G domain-containing protein</fullName>
    </recommendedName>
</protein>
<evidence type="ECO:0000313" key="3">
    <source>
        <dbReference type="Proteomes" id="UP000284842"/>
    </source>
</evidence>
<evidence type="ECO:0000259" key="1">
    <source>
        <dbReference type="Pfam" id="PF01926"/>
    </source>
</evidence>
<dbReference type="SUPFAM" id="SSF52540">
    <property type="entry name" value="P-loop containing nucleoside triphosphate hydrolases"/>
    <property type="match status" value="1"/>
</dbReference>
<comment type="caution">
    <text evidence="2">The sequence shown here is derived from an EMBL/GenBank/DDBJ whole genome shotgun (WGS) entry which is preliminary data.</text>
</comment>
<dbReference type="GO" id="GO:0005525">
    <property type="term" value="F:GTP binding"/>
    <property type="evidence" value="ECO:0007669"/>
    <property type="project" value="InterPro"/>
</dbReference>
<keyword evidence="3" id="KW-1185">Reference proteome</keyword>
<evidence type="ECO:0000313" key="2">
    <source>
        <dbReference type="EMBL" id="PPR02128.1"/>
    </source>
</evidence>
<sequence length="309" mass="34524">MALPNNGLPATVTVHRCRPGEPLDRESWRCLIMGPIGAGKSSFIEALAGPNSSIADLSSDQLESFTKDVQAYEITGIDCVPRDAILLIDTPGFGDSKISQYEIVSKIKEWMKENDVEYFHRILYISPITSTRLAGSHRGVIECVKALSGRKAASGVGIITSMWNVVWGDKAQKRADNNFDQLQNETWNDFIKQGTHIVKFDNTHVSAVSIMTKLLQKFHVDIFTIDGLDDDDLNSQPYSEHLRKDLATRIHALHIRREVLASELESCSVAADKELEEALKLQFELVKEDVARFEGQMEQLDQPPLPESS</sequence>
<proteinExistence type="predicted"/>
<dbReference type="EMBL" id="NHTK01001188">
    <property type="protein sequence ID" value="PPR02128.1"/>
    <property type="molecule type" value="Genomic_DNA"/>
</dbReference>
<dbReference type="OrthoDB" id="8954335at2759"/>
<reference evidence="2 3" key="1">
    <citation type="journal article" date="2018" name="Evol. Lett.">
        <title>Horizontal gene cluster transfer increased hallucinogenic mushroom diversity.</title>
        <authorList>
            <person name="Reynolds H.T."/>
            <person name="Vijayakumar V."/>
            <person name="Gluck-Thaler E."/>
            <person name="Korotkin H.B."/>
            <person name="Matheny P.B."/>
            <person name="Slot J.C."/>
        </authorList>
    </citation>
    <scope>NUCLEOTIDE SEQUENCE [LARGE SCALE GENOMIC DNA]</scope>
    <source>
        <strain evidence="2 3">2629</strain>
    </source>
</reference>
<dbReference type="Pfam" id="PF01926">
    <property type="entry name" value="MMR_HSR1"/>
    <property type="match status" value="1"/>
</dbReference>
<dbReference type="InParanoid" id="A0A409YGK3"/>
<dbReference type="STRING" id="181874.A0A409YGK3"/>
<dbReference type="Proteomes" id="UP000284842">
    <property type="component" value="Unassembled WGS sequence"/>
</dbReference>
<dbReference type="InterPro" id="IPR027417">
    <property type="entry name" value="P-loop_NTPase"/>
</dbReference>
<gene>
    <name evidence="2" type="ORF">CVT24_011350</name>
</gene>
<accession>A0A409YGK3</accession>
<dbReference type="Gene3D" id="3.40.50.300">
    <property type="entry name" value="P-loop containing nucleotide triphosphate hydrolases"/>
    <property type="match status" value="1"/>
</dbReference>
<dbReference type="InterPro" id="IPR006073">
    <property type="entry name" value="GTP-bd"/>
</dbReference>